<dbReference type="Pfam" id="PF19291">
    <property type="entry name" value="TREH_N"/>
    <property type="match status" value="1"/>
</dbReference>
<evidence type="ECO:0000259" key="2">
    <source>
        <dbReference type="Pfam" id="PF19291"/>
    </source>
</evidence>
<dbReference type="PANTHER" id="PTHR31616">
    <property type="entry name" value="TREHALASE"/>
    <property type="match status" value="1"/>
</dbReference>
<comment type="caution">
    <text evidence="3">The sequence shown here is derived from an EMBL/GenBank/DDBJ whole genome shotgun (WGS) entry which is preliminary data.</text>
</comment>
<protein>
    <submittedName>
        <fullName evidence="3">Glycoside hydrolase family 15 protein</fullName>
    </submittedName>
</protein>
<organism evidence="3 4">
    <name type="scientific">Streptomonospora algeriensis</name>
    <dbReference type="NCBI Taxonomy" id="995084"/>
    <lineage>
        <taxon>Bacteria</taxon>
        <taxon>Bacillati</taxon>
        <taxon>Actinomycetota</taxon>
        <taxon>Actinomycetes</taxon>
        <taxon>Streptosporangiales</taxon>
        <taxon>Nocardiopsidaceae</taxon>
        <taxon>Streptomonospora</taxon>
    </lineage>
</organism>
<dbReference type="SUPFAM" id="SSF48208">
    <property type="entry name" value="Six-hairpin glycosidases"/>
    <property type="match status" value="1"/>
</dbReference>
<dbReference type="GO" id="GO:0016787">
    <property type="term" value="F:hydrolase activity"/>
    <property type="evidence" value="ECO:0007669"/>
    <property type="project" value="UniProtKB-KW"/>
</dbReference>
<feature type="domain" description="GH15-like" evidence="1">
    <location>
        <begin position="216"/>
        <end position="584"/>
    </location>
</feature>
<dbReference type="Pfam" id="PF00723">
    <property type="entry name" value="Glyco_hydro_15"/>
    <property type="match status" value="1"/>
</dbReference>
<evidence type="ECO:0000313" key="3">
    <source>
        <dbReference type="EMBL" id="MFD0802842.1"/>
    </source>
</evidence>
<evidence type="ECO:0000313" key="4">
    <source>
        <dbReference type="Proteomes" id="UP001596956"/>
    </source>
</evidence>
<dbReference type="PANTHER" id="PTHR31616:SF0">
    <property type="entry name" value="GLUCAN 1,4-ALPHA-GLUCOSIDASE"/>
    <property type="match status" value="1"/>
</dbReference>
<keyword evidence="3" id="KW-0378">Hydrolase</keyword>
<dbReference type="EMBL" id="JBHTHR010000619">
    <property type="protein sequence ID" value="MFD0802842.1"/>
    <property type="molecule type" value="Genomic_DNA"/>
</dbReference>
<keyword evidence="4" id="KW-1185">Reference proteome</keyword>
<dbReference type="InterPro" id="IPR012341">
    <property type="entry name" value="6hp_glycosidase-like_sf"/>
</dbReference>
<dbReference type="InterPro" id="IPR045582">
    <property type="entry name" value="Trehalase-like_N"/>
</dbReference>
<gene>
    <name evidence="3" type="ORF">ACFQZU_16150</name>
</gene>
<feature type="domain" description="Trehalase-like N-terminal" evidence="2">
    <location>
        <begin position="3"/>
        <end position="147"/>
    </location>
</feature>
<dbReference type="Gene3D" id="1.50.10.10">
    <property type="match status" value="1"/>
</dbReference>
<dbReference type="Proteomes" id="UP001596956">
    <property type="component" value="Unassembled WGS sequence"/>
</dbReference>
<proteinExistence type="predicted"/>
<accession>A0ABW3BIF2</accession>
<name>A0ABW3BIF2_9ACTN</name>
<reference evidence="4" key="1">
    <citation type="journal article" date="2019" name="Int. J. Syst. Evol. Microbiol.">
        <title>The Global Catalogue of Microorganisms (GCM) 10K type strain sequencing project: providing services to taxonomists for standard genome sequencing and annotation.</title>
        <authorList>
            <consortium name="The Broad Institute Genomics Platform"/>
            <consortium name="The Broad Institute Genome Sequencing Center for Infectious Disease"/>
            <person name="Wu L."/>
            <person name="Ma J."/>
        </authorList>
    </citation>
    <scope>NUCLEOTIDE SEQUENCE [LARGE SCALE GENOMIC DNA]</scope>
    <source>
        <strain evidence="4">CCUG 63369</strain>
    </source>
</reference>
<evidence type="ECO:0000259" key="1">
    <source>
        <dbReference type="Pfam" id="PF00723"/>
    </source>
</evidence>
<sequence length="606" mass="68434">MSLRIEDYALLGDTETAALVGNDGSIDWLCLPRFDSPACFAALIGRPGNGYWSMAPAVPHRLRGRRYRRETLVLETDFECDDGAVRVIDCMPVRDEHPDVVRRVQGLRGRVRLRSEAVVRPDYGAIVPWTRRYGSRLHFVAGPDTLYLDSDVAFDLGDHRHPCTEFTVAEGETVDFRLAWAGPRAPAPERVDIGTAITRTENWWREWVQHCDYDGEYRDEVVRSLITLKALTYSPSGGTVAAATTSLPEQLGGIRNWDYRYCWIRDATLTLLALLNSGYEEEAGSWREWLLRAVAGEPAQMRIMYGIEGERRLPEMELDWLSGYAGSTPVRVGNHAARHCQLDVYGELMDALHQARSRGIPPHASAWKVQRALMDYLEEHWRDPDTGIWEVRGPPRQFTHSNVMAWTAADRAVKAVEEFGLEGPSDRWRRMRQEIFDDVCENGFDPKRGTFTQYYGSSGLDASLLQLSAVGFLPADDERMKGTVEAIQHELMEDGFVHRYTMGRESRELDDLPPGEGAFLACTFWLADNLIMQGRIDEGRKLFERLLGVCNDVGLLSEEYDPRAGRLVGNYPQALSHIALVNTALLLEKGQAPIEDRARTGQEEDG</sequence>
<dbReference type="InterPro" id="IPR008928">
    <property type="entry name" value="6-hairpin_glycosidase_sf"/>
</dbReference>
<dbReference type="InterPro" id="IPR011613">
    <property type="entry name" value="GH15-like"/>
</dbReference>